<proteinExistence type="predicted"/>
<evidence type="ECO:0000259" key="3">
    <source>
        <dbReference type="PROSITE" id="PS50110"/>
    </source>
</evidence>
<evidence type="ECO:0000256" key="2">
    <source>
        <dbReference type="PROSITE-ProRule" id="PRU00169"/>
    </source>
</evidence>
<dbReference type="OrthoDB" id="677887at2"/>
<evidence type="ECO:0000313" key="4">
    <source>
        <dbReference type="EMBL" id="MVN93105.1"/>
    </source>
</evidence>
<dbReference type="InterPro" id="IPR050595">
    <property type="entry name" value="Bact_response_regulator"/>
</dbReference>
<protein>
    <submittedName>
        <fullName evidence="4">Response regulator</fullName>
    </submittedName>
</protein>
<dbReference type="SUPFAM" id="SSF52172">
    <property type="entry name" value="CheY-like"/>
    <property type="match status" value="1"/>
</dbReference>
<accession>A0A6I4ID36</accession>
<dbReference type="Proteomes" id="UP000434850">
    <property type="component" value="Unassembled WGS sequence"/>
</dbReference>
<dbReference type="CDD" id="cd00156">
    <property type="entry name" value="REC"/>
    <property type="match status" value="1"/>
</dbReference>
<comment type="caution">
    <text evidence="4">The sequence shown here is derived from an EMBL/GenBank/DDBJ whole genome shotgun (WGS) entry which is preliminary data.</text>
</comment>
<dbReference type="SMART" id="SM00448">
    <property type="entry name" value="REC"/>
    <property type="match status" value="1"/>
</dbReference>
<gene>
    <name evidence="4" type="ORF">GO816_18380</name>
</gene>
<dbReference type="EMBL" id="WQLA01000008">
    <property type="protein sequence ID" value="MVN93105.1"/>
    <property type="molecule type" value="Genomic_DNA"/>
</dbReference>
<dbReference type="AlphaFoldDB" id="A0A6I4ID36"/>
<dbReference type="PANTHER" id="PTHR44591:SF3">
    <property type="entry name" value="RESPONSE REGULATORY DOMAIN-CONTAINING PROTEIN"/>
    <property type="match status" value="1"/>
</dbReference>
<dbReference type="Gene3D" id="3.40.50.2300">
    <property type="match status" value="1"/>
</dbReference>
<keyword evidence="1 2" id="KW-0597">Phosphoprotein</keyword>
<dbReference type="Pfam" id="PF00072">
    <property type="entry name" value="Response_reg"/>
    <property type="match status" value="1"/>
</dbReference>
<keyword evidence="5" id="KW-1185">Reference proteome</keyword>
<dbReference type="GO" id="GO:0000160">
    <property type="term" value="P:phosphorelay signal transduction system"/>
    <property type="evidence" value="ECO:0007669"/>
    <property type="project" value="InterPro"/>
</dbReference>
<feature type="domain" description="Response regulatory" evidence="3">
    <location>
        <begin position="4"/>
        <end position="119"/>
    </location>
</feature>
<dbReference type="InterPro" id="IPR001789">
    <property type="entry name" value="Sig_transdc_resp-reg_receiver"/>
</dbReference>
<name>A0A6I4ID36_9SPHI</name>
<dbReference type="InterPro" id="IPR011006">
    <property type="entry name" value="CheY-like_superfamily"/>
</dbReference>
<dbReference type="PANTHER" id="PTHR44591">
    <property type="entry name" value="STRESS RESPONSE REGULATOR PROTEIN 1"/>
    <property type="match status" value="1"/>
</dbReference>
<dbReference type="RefSeq" id="WP_157543417.1">
    <property type="nucleotide sequence ID" value="NZ_WQLA01000008.1"/>
</dbReference>
<dbReference type="PROSITE" id="PS50110">
    <property type="entry name" value="RESPONSE_REGULATORY"/>
    <property type="match status" value="1"/>
</dbReference>
<evidence type="ECO:0000313" key="5">
    <source>
        <dbReference type="Proteomes" id="UP000434850"/>
    </source>
</evidence>
<evidence type="ECO:0000256" key="1">
    <source>
        <dbReference type="ARBA" id="ARBA00022553"/>
    </source>
</evidence>
<feature type="modified residue" description="4-aspartylphosphate" evidence="2">
    <location>
        <position position="53"/>
    </location>
</feature>
<reference evidence="4 5" key="1">
    <citation type="submission" date="2019-12" db="EMBL/GenBank/DDBJ databases">
        <title>Mucilaginibacter sp. HME9299 genome sequencing and assembly.</title>
        <authorList>
            <person name="Kang H."/>
            <person name="Kim H."/>
            <person name="Joh K."/>
        </authorList>
    </citation>
    <scope>NUCLEOTIDE SEQUENCE [LARGE SCALE GENOMIC DNA]</scope>
    <source>
        <strain evidence="4 5">HME9299</strain>
    </source>
</reference>
<sequence>MKNRILLIDDDKLTLSITSLILEKRGYVIKRHERVEGIYDAIEEFEPHLIILDARLPDGDGREVCRDIKLNTNLQHIQVIMCSGLMDIMESYNQQGPPDGVIPRPFDMDQFLNLIHNKLPLAA</sequence>
<organism evidence="4 5">
    <name type="scientific">Mucilaginibacter aquatilis</name>
    <dbReference type="NCBI Taxonomy" id="1517760"/>
    <lineage>
        <taxon>Bacteria</taxon>
        <taxon>Pseudomonadati</taxon>
        <taxon>Bacteroidota</taxon>
        <taxon>Sphingobacteriia</taxon>
        <taxon>Sphingobacteriales</taxon>
        <taxon>Sphingobacteriaceae</taxon>
        <taxon>Mucilaginibacter</taxon>
    </lineage>
</organism>